<sequence length="88" mass="9446">MVIMIKEVVGGLRLITRTRQALPGAIPTLTRSLGIPFPTLINAASGSPSRPTPSASAVLRKSPASMLKSRSSSARLPLSPRKRKIRWS</sequence>
<name>A0A2P2KNG8_RHIMU</name>
<accession>A0A2P2KNG8</accession>
<protein>
    <submittedName>
        <fullName evidence="2">Uncharacterized protein MANES_17G000100</fullName>
    </submittedName>
</protein>
<feature type="compositionally biased region" description="Low complexity" evidence="1">
    <location>
        <begin position="67"/>
        <end position="79"/>
    </location>
</feature>
<organism evidence="2">
    <name type="scientific">Rhizophora mucronata</name>
    <name type="common">Asiatic mangrove</name>
    <dbReference type="NCBI Taxonomy" id="61149"/>
    <lineage>
        <taxon>Eukaryota</taxon>
        <taxon>Viridiplantae</taxon>
        <taxon>Streptophyta</taxon>
        <taxon>Embryophyta</taxon>
        <taxon>Tracheophyta</taxon>
        <taxon>Spermatophyta</taxon>
        <taxon>Magnoliopsida</taxon>
        <taxon>eudicotyledons</taxon>
        <taxon>Gunneridae</taxon>
        <taxon>Pentapetalae</taxon>
        <taxon>rosids</taxon>
        <taxon>fabids</taxon>
        <taxon>Malpighiales</taxon>
        <taxon>Rhizophoraceae</taxon>
        <taxon>Rhizophora</taxon>
    </lineage>
</organism>
<feature type="region of interest" description="Disordered" evidence="1">
    <location>
        <begin position="42"/>
        <end position="88"/>
    </location>
</feature>
<proteinExistence type="predicted"/>
<evidence type="ECO:0000313" key="2">
    <source>
        <dbReference type="EMBL" id="MBX07259.1"/>
    </source>
</evidence>
<reference evidence="2" key="1">
    <citation type="submission" date="2018-02" db="EMBL/GenBank/DDBJ databases">
        <title>Rhizophora mucronata_Transcriptome.</title>
        <authorList>
            <person name="Meera S.P."/>
            <person name="Sreeshan A."/>
            <person name="Augustine A."/>
        </authorList>
    </citation>
    <scope>NUCLEOTIDE SEQUENCE</scope>
    <source>
        <tissue evidence="2">Leaf</tissue>
    </source>
</reference>
<evidence type="ECO:0000256" key="1">
    <source>
        <dbReference type="SAM" id="MobiDB-lite"/>
    </source>
</evidence>
<dbReference type="EMBL" id="GGEC01026775">
    <property type="protein sequence ID" value="MBX07259.1"/>
    <property type="molecule type" value="Transcribed_RNA"/>
</dbReference>
<feature type="compositionally biased region" description="Polar residues" evidence="1">
    <location>
        <begin position="42"/>
        <end position="55"/>
    </location>
</feature>
<dbReference type="AlphaFoldDB" id="A0A2P2KNG8"/>